<dbReference type="KEGG" id="sfk:KY5_7087c"/>
<gene>
    <name evidence="3" type="ORF">KY5_7087c</name>
</gene>
<feature type="region of interest" description="Disordered" evidence="1">
    <location>
        <begin position="28"/>
        <end position="64"/>
    </location>
</feature>
<proteinExistence type="predicted"/>
<feature type="compositionally biased region" description="Low complexity" evidence="1">
    <location>
        <begin position="41"/>
        <end position="57"/>
    </location>
</feature>
<evidence type="ECO:0008006" key="5">
    <source>
        <dbReference type="Google" id="ProtNLM"/>
    </source>
</evidence>
<evidence type="ECO:0000313" key="4">
    <source>
        <dbReference type="Proteomes" id="UP000221011"/>
    </source>
</evidence>
<accession>A0A291QKY0</accession>
<keyword evidence="2" id="KW-0732">Signal</keyword>
<protein>
    <recommendedName>
        <fullName evidence="5">Secreted protein</fullName>
    </recommendedName>
</protein>
<reference evidence="3 4" key="1">
    <citation type="submission" date="2017-08" db="EMBL/GenBank/DDBJ databases">
        <title>Complete Genome Sequence of Streptomyces formicae KY5, the formicamycin producer.</title>
        <authorList>
            <person name="Holmes N.A."/>
            <person name="Devine R."/>
            <person name="Qin Z."/>
            <person name="Seipke R.F."/>
            <person name="Wilkinson B."/>
            <person name="Hutchings M.I."/>
        </authorList>
    </citation>
    <scope>NUCLEOTIDE SEQUENCE [LARGE SCALE GENOMIC DNA]</scope>
    <source>
        <strain evidence="3 4">KY5</strain>
    </source>
</reference>
<name>A0A291QKY0_9ACTN</name>
<dbReference type="Proteomes" id="UP000221011">
    <property type="component" value="Chromosome"/>
</dbReference>
<evidence type="ECO:0000256" key="1">
    <source>
        <dbReference type="SAM" id="MobiDB-lite"/>
    </source>
</evidence>
<dbReference type="RefSeq" id="WP_098246115.1">
    <property type="nucleotide sequence ID" value="NZ_CP022685.1"/>
</dbReference>
<organism evidence="3 4">
    <name type="scientific">Streptomyces formicae</name>
    <dbReference type="NCBI Taxonomy" id="1616117"/>
    <lineage>
        <taxon>Bacteria</taxon>
        <taxon>Bacillati</taxon>
        <taxon>Actinomycetota</taxon>
        <taxon>Actinomycetes</taxon>
        <taxon>Kitasatosporales</taxon>
        <taxon>Streptomycetaceae</taxon>
        <taxon>Streptomyces</taxon>
    </lineage>
</organism>
<feature type="signal peptide" evidence="2">
    <location>
        <begin position="1"/>
        <end position="28"/>
    </location>
</feature>
<keyword evidence="4" id="KW-1185">Reference proteome</keyword>
<feature type="chain" id="PRO_5039059152" description="Secreted protein" evidence="2">
    <location>
        <begin position="29"/>
        <end position="151"/>
    </location>
</feature>
<sequence>MNRTKYASFSAIAATAVLLGALAAPATATPRPVADPPPQPAAATTTAPRPTLTAQATRSTVRPSEEFRVLGTAAHLPPGTPVALQQKQGERWVGLPATVRTTARGTYSLRVVLDYRGRNALRMTGGGAVSPVVYVTVRDCPVQGCEPSAAK</sequence>
<evidence type="ECO:0000313" key="3">
    <source>
        <dbReference type="EMBL" id="ATL32105.1"/>
    </source>
</evidence>
<dbReference type="AlphaFoldDB" id="A0A291QKY0"/>
<evidence type="ECO:0000256" key="2">
    <source>
        <dbReference type="SAM" id="SignalP"/>
    </source>
</evidence>
<dbReference type="EMBL" id="CP022685">
    <property type="protein sequence ID" value="ATL32105.1"/>
    <property type="molecule type" value="Genomic_DNA"/>
</dbReference>